<proteinExistence type="predicted"/>
<evidence type="ECO:0000313" key="3">
    <source>
        <dbReference type="WBParaSite" id="ACRNAN_Path_1004.g3861.t1"/>
    </source>
</evidence>
<reference evidence="3" key="1">
    <citation type="submission" date="2022-11" db="UniProtKB">
        <authorList>
            <consortium name="WormBaseParasite"/>
        </authorList>
    </citation>
    <scope>IDENTIFICATION</scope>
</reference>
<dbReference type="WBParaSite" id="ACRNAN_Path_1004.g3861.t1">
    <property type="protein sequence ID" value="ACRNAN_Path_1004.g3861.t1"/>
    <property type="gene ID" value="ACRNAN_Path_1004.g3861"/>
</dbReference>
<sequence>MQQPSLMHVLPPQPASCQSPPSYASASGSAAFDAEKIWGTRLKDKKYKKIDSRVDRDPNYYKRIHFRLSKTIP</sequence>
<evidence type="ECO:0000313" key="2">
    <source>
        <dbReference type="Proteomes" id="UP000887540"/>
    </source>
</evidence>
<keyword evidence="2" id="KW-1185">Reference proteome</keyword>
<name>A0A914BUA6_9BILA</name>
<dbReference type="AlphaFoldDB" id="A0A914BUA6"/>
<protein>
    <submittedName>
        <fullName evidence="3">Uncharacterized protein</fullName>
    </submittedName>
</protein>
<feature type="region of interest" description="Disordered" evidence="1">
    <location>
        <begin position="1"/>
        <end position="24"/>
    </location>
</feature>
<organism evidence="2 3">
    <name type="scientific">Acrobeloides nanus</name>
    <dbReference type="NCBI Taxonomy" id="290746"/>
    <lineage>
        <taxon>Eukaryota</taxon>
        <taxon>Metazoa</taxon>
        <taxon>Ecdysozoa</taxon>
        <taxon>Nematoda</taxon>
        <taxon>Chromadorea</taxon>
        <taxon>Rhabditida</taxon>
        <taxon>Tylenchina</taxon>
        <taxon>Cephalobomorpha</taxon>
        <taxon>Cephaloboidea</taxon>
        <taxon>Cephalobidae</taxon>
        <taxon>Acrobeloides</taxon>
    </lineage>
</organism>
<evidence type="ECO:0000256" key="1">
    <source>
        <dbReference type="SAM" id="MobiDB-lite"/>
    </source>
</evidence>
<dbReference type="Proteomes" id="UP000887540">
    <property type="component" value="Unplaced"/>
</dbReference>
<accession>A0A914BUA6</accession>
<feature type="compositionally biased region" description="Low complexity" evidence="1">
    <location>
        <begin position="15"/>
        <end position="24"/>
    </location>
</feature>